<dbReference type="GO" id="GO:0090729">
    <property type="term" value="F:toxin activity"/>
    <property type="evidence" value="ECO:0007669"/>
    <property type="project" value="UniProtKB-KW"/>
</dbReference>
<comment type="cofactor">
    <cofactor evidence="1 8">
        <name>Mg(2+)</name>
        <dbReference type="ChEBI" id="CHEBI:18420"/>
    </cofactor>
</comment>
<dbReference type="GO" id="GO:0000287">
    <property type="term" value="F:magnesium ion binding"/>
    <property type="evidence" value="ECO:0007669"/>
    <property type="project" value="UniProtKB-UniRule"/>
</dbReference>
<dbReference type="InterPro" id="IPR029060">
    <property type="entry name" value="PIN-like_dom_sf"/>
</dbReference>
<keyword evidence="5 8" id="KW-0378">Hydrolase</keyword>
<dbReference type="GO" id="GO:0004540">
    <property type="term" value="F:RNA nuclease activity"/>
    <property type="evidence" value="ECO:0007669"/>
    <property type="project" value="InterPro"/>
</dbReference>
<dbReference type="InterPro" id="IPR050556">
    <property type="entry name" value="Type_II_TA_system_RNase"/>
</dbReference>
<dbReference type="PANTHER" id="PTHR33653:SF1">
    <property type="entry name" value="RIBONUCLEASE VAPC2"/>
    <property type="match status" value="1"/>
</dbReference>
<comment type="caution">
    <text evidence="10">The sequence shown here is derived from an EMBL/GenBank/DDBJ whole genome shotgun (WGS) entry which is preliminary data.</text>
</comment>
<proteinExistence type="inferred from homology"/>
<organism evidence="10 11">
    <name type="scientific">Streptomyces smaragdinus</name>
    <dbReference type="NCBI Taxonomy" id="2585196"/>
    <lineage>
        <taxon>Bacteria</taxon>
        <taxon>Bacillati</taxon>
        <taxon>Actinomycetota</taxon>
        <taxon>Actinomycetes</taxon>
        <taxon>Kitasatosporales</taxon>
        <taxon>Streptomycetaceae</taxon>
        <taxon>Streptomyces</taxon>
    </lineage>
</organism>
<dbReference type="PANTHER" id="PTHR33653">
    <property type="entry name" value="RIBONUCLEASE VAPC2"/>
    <property type="match status" value="1"/>
</dbReference>
<dbReference type="Gene3D" id="3.40.50.1010">
    <property type="entry name" value="5'-nuclease"/>
    <property type="match status" value="1"/>
</dbReference>
<dbReference type="EMBL" id="WEGJ01000013">
    <property type="protein sequence ID" value="MQY13483.1"/>
    <property type="molecule type" value="Genomic_DNA"/>
</dbReference>
<feature type="binding site" evidence="8">
    <location>
        <position position="100"/>
    </location>
    <ligand>
        <name>Mg(2+)</name>
        <dbReference type="ChEBI" id="CHEBI:18420"/>
    </ligand>
</feature>
<keyword evidence="2 8" id="KW-1277">Toxin-antitoxin system</keyword>
<accession>A0A7K0CJG2</accession>
<gene>
    <name evidence="10" type="primary">vapC5</name>
    <name evidence="8" type="synonym">vapC</name>
    <name evidence="10" type="ORF">SRB5_36310</name>
</gene>
<dbReference type="AlphaFoldDB" id="A0A7K0CJG2"/>
<evidence type="ECO:0000256" key="6">
    <source>
        <dbReference type="ARBA" id="ARBA00022842"/>
    </source>
</evidence>
<evidence type="ECO:0000259" key="9">
    <source>
        <dbReference type="Pfam" id="PF01850"/>
    </source>
</evidence>
<comment type="similarity">
    <text evidence="7 8">Belongs to the PINc/VapC protein family.</text>
</comment>
<dbReference type="InterPro" id="IPR022907">
    <property type="entry name" value="VapC_family"/>
</dbReference>
<keyword evidence="11" id="KW-1185">Reference proteome</keyword>
<evidence type="ECO:0000313" key="11">
    <source>
        <dbReference type="Proteomes" id="UP000466345"/>
    </source>
</evidence>
<dbReference type="HAMAP" id="MF_00265">
    <property type="entry name" value="VapC_Nob1"/>
    <property type="match status" value="1"/>
</dbReference>
<feature type="binding site" evidence="8">
    <location>
        <position position="11"/>
    </location>
    <ligand>
        <name>Mg(2+)</name>
        <dbReference type="ChEBI" id="CHEBI:18420"/>
    </ligand>
</feature>
<evidence type="ECO:0000256" key="5">
    <source>
        <dbReference type="ARBA" id="ARBA00022801"/>
    </source>
</evidence>
<dbReference type="EC" id="3.1.-.-" evidence="8"/>
<evidence type="ECO:0000313" key="10">
    <source>
        <dbReference type="EMBL" id="MQY13483.1"/>
    </source>
</evidence>
<name>A0A7K0CJG2_9ACTN</name>
<comment type="function">
    <text evidence="8">Toxic component of a toxin-antitoxin (TA) system. An RNase.</text>
</comment>
<keyword evidence="8" id="KW-0800">Toxin</keyword>
<reference evidence="10 11" key="1">
    <citation type="submission" date="2019-10" db="EMBL/GenBank/DDBJ databases">
        <title>Streptomyces smaragdinus sp. nov. and Streptomyces fabii sp. nov., isolated from the gut of fungus growing-termite Macrotermes natalensis.</title>
        <authorList>
            <person name="Schwitalla J."/>
            <person name="Benndorf R."/>
            <person name="Martin K."/>
            <person name="De Beer W."/>
            <person name="Kaster A.-K."/>
            <person name="Vollmers J."/>
            <person name="Poulsen M."/>
            <person name="Beemelmanns C."/>
        </authorList>
    </citation>
    <scope>NUCLEOTIDE SEQUENCE [LARGE SCALE GENOMIC DNA]</scope>
    <source>
        <strain evidence="10 11">RB5</strain>
    </source>
</reference>
<keyword evidence="6 8" id="KW-0460">Magnesium</keyword>
<evidence type="ECO:0000256" key="2">
    <source>
        <dbReference type="ARBA" id="ARBA00022649"/>
    </source>
</evidence>
<evidence type="ECO:0000256" key="7">
    <source>
        <dbReference type="ARBA" id="ARBA00038093"/>
    </source>
</evidence>
<dbReference type="GO" id="GO:0016787">
    <property type="term" value="F:hydrolase activity"/>
    <property type="evidence" value="ECO:0007669"/>
    <property type="project" value="UniProtKB-KW"/>
</dbReference>
<dbReference type="Proteomes" id="UP000466345">
    <property type="component" value="Unassembled WGS sequence"/>
</dbReference>
<evidence type="ECO:0000256" key="8">
    <source>
        <dbReference type="HAMAP-Rule" id="MF_00265"/>
    </source>
</evidence>
<dbReference type="Pfam" id="PF01850">
    <property type="entry name" value="PIN"/>
    <property type="match status" value="1"/>
</dbReference>
<keyword evidence="3 8" id="KW-0540">Nuclease</keyword>
<dbReference type="CDD" id="cd18732">
    <property type="entry name" value="PIN_MtVapC4-C5_like"/>
    <property type="match status" value="1"/>
</dbReference>
<dbReference type="SUPFAM" id="SSF88723">
    <property type="entry name" value="PIN domain-like"/>
    <property type="match status" value="1"/>
</dbReference>
<dbReference type="RefSeq" id="WP_323378109.1">
    <property type="nucleotide sequence ID" value="NZ_WEGJ01000013.1"/>
</dbReference>
<evidence type="ECO:0000256" key="3">
    <source>
        <dbReference type="ARBA" id="ARBA00022722"/>
    </source>
</evidence>
<evidence type="ECO:0000256" key="4">
    <source>
        <dbReference type="ARBA" id="ARBA00022723"/>
    </source>
</evidence>
<sequence length="134" mass="14602">MTAQYERGLVDTCVVIDLESIDPARLPREIAVSSLVLAELSQGVAMAKDPVVMLARAQRLADAEADFASIPFDREAARRYGTLAALLIRAGRDPRPRRTDLMIAATAAAQELPLYTRNPDEFKGLEHGVEVIAV</sequence>
<feature type="domain" description="PIN" evidence="9">
    <location>
        <begin position="9"/>
        <end position="123"/>
    </location>
</feature>
<dbReference type="InterPro" id="IPR002716">
    <property type="entry name" value="PIN_dom"/>
</dbReference>
<protein>
    <recommendedName>
        <fullName evidence="8">Ribonuclease VapC</fullName>
        <shortName evidence="8">RNase VapC</shortName>
        <ecNumber evidence="8">3.1.-.-</ecNumber>
    </recommendedName>
    <alternativeName>
        <fullName evidence="8">Toxin VapC</fullName>
    </alternativeName>
</protein>
<evidence type="ECO:0000256" key="1">
    <source>
        <dbReference type="ARBA" id="ARBA00001946"/>
    </source>
</evidence>
<keyword evidence="4 8" id="KW-0479">Metal-binding</keyword>